<dbReference type="Pfam" id="PF01244">
    <property type="entry name" value="Peptidase_M19"/>
    <property type="match status" value="1"/>
</dbReference>
<proteinExistence type="predicted"/>
<dbReference type="EMBL" id="JANIIC010000084">
    <property type="protein sequence ID" value="MCQ8835580.1"/>
    <property type="molecule type" value="Genomic_DNA"/>
</dbReference>
<dbReference type="Gene3D" id="3.20.20.140">
    <property type="entry name" value="Metal-dependent hydrolases"/>
    <property type="match status" value="1"/>
</dbReference>
<dbReference type="RefSeq" id="WP_257635720.1">
    <property type="nucleotide sequence ID" value="NZ_JANIIC010000084.1"/>
</dbReference>
<dbReference type="InterPro" id="IPR032466">
    <property type="entry name" value="Metal_Hydrolase"/>
</dbReference>
<evidence type="ECO:0000313" key="2">
    <source>
        <dbReference type="Proteomes" id="UP001142400"/>
    </source>
</evidence>
<dbReference type="PANTHER" id="PTHR10443">
    <property type="entry name" value="MICROSOMAL DIPEPTIDASE"/>
    <property type="match status" value="1"/>
</dbReference>
<organism evidence="1 2">
    <name type="scientific">Streptomyces malaysiensis subsp. samsunensis</name>
    <dbReference type="NCBI Taxonomy" id="459658"/>
    <lineage>
        <taxon>Bacteria</taxon>
        <taxon>Bacillati</taxon>
        <taxon>Actinomycetota</taxon>
        <taxon>Actinomycetes</taxon>
        <taxon>Kitasatosporales</taxon>
        <taxon>Streptomycetaceae</taxon>
        <taxon>Streptomyces</taxon>
        <taxon>Streptomyces violaceusniger group</taxon>
    </lineage>
</organism>
<protein>
    <submittedName>
        <fullName evidence="1">Dipeptidase</fullName>
    </submittedName>
</protein>
<sequence length="331" mass="35922">MINIYVGPAIGNVVSLHASEGRTAQALRRHHVPRWRQGGLTAGVVQISDWATLGIVLSEIHRSEGELVLVTSRAEYENRPPGAFGILLSIEGYTSFAGDFDALHIFAELGCTAFTFSHNVQNPLCTGANERFGDGGFSHLGKATLKELESLPLMVDLVHTSRGSFWDALDLYQGDLFVSHSNADAIRPHPRNLTDDQIKAVAGRNGVIGLNSCREYVGRDPLQAKLSDLLDHAMHMYDLVGPEHIAIGADYWEGPMDMLASVMKSVDPDGSHGLRDTGAQIYGRGPEGIEEAGQLNKLPAGLAERGLTLDEIDLICGGNYLRMLERTRPSA</sequence>
<dbReference type="GO" id="GO:0006508">
    <property type="term" value="P:proteolysis"/>
    <property type="evidence" value="ECO:0007669"/>
    <property type="project" value="InterPro"/>
</dbReference>
<dbReference type="PANTHER" id="PTHR10443:SF12">
    <property type="entry name" value="DIPEPTIDASE"/>
    <property type="match status" value="1"/>
</dbReference>
<dbReference type="InterPro" id="IPR008257">
    <property type="entry name" value="Pept_M19"/>
</dbReference>
<keyword evidence="2" id="KW-1185">Reference proteome</keyword>
<gene>
    <name evidence="1" type="ORF">NQU54_42860</name>
</gene>
<dbReference type="GO" id="GO:0070573">
    <property type="term" value="F:metallodipeptidase activity"/>
    <property type="evidence" value="ECO:0007669"/>
    <property type="project" value="InterPro"/>
</dbReference>
<evidence type="ECO:0000313" key="1">
    <source>
        <dbReference type="EMBL" id="MCQ8835580.1"/>
    </source>
</evidence>
<comment type="caution">
    <text evidence="1">The sequence shown here is derived from an EMBL/GenBank/DDBJ whole genome shotgun (WGS) entry which is preliminary data.</text>
</comment>
<name>A0A9X2M362_STRMQ</name>
<dbReference type="SUPFAM" id="SSF51556">
    <property type="entry name" value="Metallo-dependent hydrolases"/>
    <property type="match status" value="1"/>
</dbReference>
<reference evidence="1" key="1">
    <citation type="submission" date="2022-06" db="EMBL/GenBank/DDBJ databases">
        <title>WGS of actinobacteria.</title>
        <authorList>
            <person name="Thawai C."/>
        </authorList>
    </citation>
    <scope>NUCLEOTIDE SEQUENCE</scope>
    <source>
        <strain evidence="1">DSM 42010</strain>
    </source>
</reference>
<dbReference type="AlphaFoldDB" id="A0A9X2M362"/>
<dbReference type="Proteomes" id="UP001142400">
    <property type="component" value="Unassembled WGS sequence"/>
</dbReference>
<accession>A0A9X2M362</accession>
<dbReference type="PROSITE" id="PS51365">
    <property type="entry name" value="RENAL_DIPEPTIDASE_2"/>
    <property type="match status" value="1"/>
</dbReference>